<dbReference type="EMBL" id="JANPWB010000009">
    <property type="protein sequence ID" value="KAJ1148234.1"/>
    <property type="molecule type" value="Genomic_DNA"/>
</dbReference>
<name>A0AAV7RAK6_PLEWA</name>
<dbReference type="Proteomes" id="UP001066276">
    <property type="component" value="Chromosome 5"/>
</dbReference>
<accession>A0AAV7RAK6</accession>
<gene>
    <name evidence="1" type="ORF">NDU88_001071</name>
</gene>
<keyword evidence="2" id="KW-1185">Reference proteome</keyword>
<evidence type="ECO:0000313" key="2">
    <source>
        <dbReference type="Proteomes" id="UP001066276"/>
    </source>
</evidence>
<sequence length="141" mass="15621">MKHGAGRDWTAECRTGPAMERTVEVDGVKEPGGDTVEAGKEERLPTRLLLGMRKGAGCSGPQRIRVYDRVVYQELPWEGGTRLVSQISKWNECSIGEQVTQSMEACFMARDNSRCCEVCPPSGCTEQRKEGSVRHRCVGET</sequence>
<dbReference type="AlphaFoldDB" id="A0AAV7RAK6"/>
<comment type="caution">
    <text evidence="1">The sequence shown here is derived from an EMBL/GenBank/DDBJ whole genome shotgun (WGS) entry which is preliminary data.</text>
</comment>
<organism evidence="1 2">
    <name type="scientific">Pleurodeles waltl</name>
    <name type="common">Iberian ribbed newt</name>
    <dbReference type="NCBI Taxonomy" id="8319"/>
    <lineage>
        <taxon>Eukaryota</taxon>
        <taxon>Metazoa</taxon>
        <taxon>Chordata</taxon>
        <taxon>Craniata</taxon>
        <taxon>Vertebrata</taxon>
        <taxon>Euteleostomi</taxon>
        <taxon>Amphibia</taxon>
        <taxon>Batrachia</taxon>
        <taxon>Caudata</taxon>
        <taxon>Salamandroidea</taxon>
        <taxon>Salamandridae</taxon>
        <taxon>Pleurodelinae</taxon>
        <taxon>Pleurodeles</taxon>
    </lineage>
</organism>
<evidence type="ECO:0000313" key="1">
    <source>
        <dbReference type="EMBL" id="KAJ1148234.1"/>
    </source>
</evidence>
<proteinExistence type="predicted"/>
<reference evidence="1" key="1">
    <citation type="journal article" date="2022" name="bioRxiv">
        <title>Sequencing and chromosome-scale assembly of the giantPleurodeles waltlgenome.</title>
        <authorList>
            <person name="Brown T."/>
            <person name="Elewa A."/>
            <person name="Iarovenko S."/>
            <person name="Subramanian E."/>
            <person name="Araus A.J."/>
            <person name="Petzold A."/>
            <person name="Susuki M."/>
            <person name="Suzuki K.-i.T."/>
            <person name="Hayashi T."/>
            <person name="Toyoda A."/>
            <person name="Oliveira C."/>
            <person name="Osipova E."/>
            <person name="Leigh N.D."/>
            <person name="Simon A."/>
            <person name="Yun M.H."/>
        </authorList>
    </citation>
    <scope>NUCLEOTIDE SEQUENCE</scope>
    <source>
        <strain evidence="1">20211129_DDA</strain>
        <tissue evidence="1">Liver</tissue>
    </source>
</reference>
<protein>
    <submittedName>
        <fullName evidence="1">Uncharacterized protein</fullName>
    </submittedName>
</protein>